<keyword evidence="4" id="KW-1185">Reference proteome</keyword>
<name>A0A9W4SZB0_9GLOM</name>
<feature type="transmembrane region" description="Helical" evidence="2">
    <location>
        <begin position="158"/>
        <end position="175"/>
    </location>
</feature>
<organism evidence="3 4">
    <name type="scientific">Funneliformis geosporum</name>
    <dbReference type="NCBI Taxonomy" id="1117311"/>
    <lineage>
        <taxon>Eukaryota</taxon>
        <taxon>Fungi</taxon>
        <taxon>Fungi incertae sedis</taxon>
        <taxon>Mucoromycota</taxon>
        <taxon>Glomeromycotina</taxon>
        <taxon>Glomeromycetes</taxon>
        <taxon>Glomerales</taxon>
        <taxon>Glomeraceae</taxon>
        <taxon>Funneliformis</taxon>
    </lineage>
</organism>
<gene>
    <name evidence="3" type="ORF">FWILDA_LOCUS12833</name>
</gene>
<keyword evidence="2" id="KW-1133">Transmembrane helix</keyword>
<sequence>NDAKNDAKNNKNSKDKKDKVPDDDKSKGSKQVDKPKNDDIMEQECYECWTRNRSLLPACNGTTDQEFSEFNKYPASRKVASCLCVFADNIKIIFDNACSAVCPDEKVEADLSAKAKQFKESFKCDGDGNSILGNSTMNLVSVKETDTSAVSKNIIGNNLHIASSLILGIVSLLFFA</sequence>
<evidence type="ECO:0000256" key="1">
    <source>
        <dbReference type="SAM" id="MobiDB-lite"/>
    </source>
</evidence>
<protein>
    <submittedName>
        <fullName evidence="3">9727_t:CDS:1</fullName>
    </submittedName>
</protein>
<dbReference type="AlphaFoldDB" id="A0A9W4SZB0"/>
<dbReference type="Proteomes" id="UP001153678">
    <property type="component" value="Unassembled WGS sequence"/>
</dbReference>
<dbReference type="EMBL" id="CAMKVN010004390">
    <property type="protein sequence ID" value="CAI2186951.1"/>
    <property type="molecule type" value="Genomic_DNA"/>
</dbReference>
<reference evidence="3" key="1">
    <citation type="submission" date="2022-08" db="EMBL/GenBank/DDBJ databases">
        <authorList>
            <person name="Kallberg Y."/>
            <person name="Tangrot J."/>
            <person name="Rosling A."/>
        </authorList>
    </citation>
    <scope>NUCLEOTIDE SEQUENCE</scope>
    <source>
        <strain evidence="3">Wild A</strain>
    </source>
</reference>
<proteinExistence type="predicted"/>
<accession>A0A9W4SZB0</accession>
<feature type="non-terminal residue" evidence="3">
    <location>
        <position position="1"/>
    </location>
</feature>
<evidence type="ECO:0000313" key="3">
    <source>
        <dbReference type="EMBL" id="CAI2186951.1"/>
    </source>
</evidence>
<dbReference type="OrthoDB" id="2442499at2759"/>
<evidence type="ECO:0000256" key="2">
    <source>
        <dbReference type="SAM" id="Phobius"/>
    </source>
</evidence>
<keyword evidence="2" id="KW-0812">Transmembrane</keyword>
<evidence type="ECO:0000313" key="4">
    <source>
        <dbReference type="Proteomes" id="UP001153678"/>
    </source>
</evidence>
<keyword evidence="2" id="KW-0472">Membrane</keyword>
<comment type="caution">
    <text evidence="3">The sequence shown here is derived from an EMBL/GenBank/DDBJ whole genome shotgun (WGS) entry which is preliminary data.</text>
</comment>
<feature type="region of interest" description="Disordered" evidence="1">
    <location>
        <begin position="1"/>
        <end position="36"/>
    </location>
</feature>